<dbReference type="PRINTS" id="PR00314">
    <property type="entry name" value="CLATHRINADPT"/>
</dbReference>
<feature type="non-terminal residue" evidence="6">
    <location>
        <position position="193"/>
    </location>
</feature>
<dbReference type="InterPro" id="IPR028565">
    <property type="entry name" value="MHD"/>
</dbReference>
<dbReference type="InterPro" id="IPR001392">
    <property type="entry name" value="Clathrin_mu"/>
</dbReference>
<dbReference type="PROSITE" id="PS00991">
    <property type="entry name" value="CLAT_ADAPTOR_M_2"/>
    <property type="match status" value="1"/>
</dbReference>
<name>A0A7J6TKR5_PEROL</name>
<feature type="domain" description="MHD" evidence="5">
    <location>
        <begin position="3"/>
        <end position="193"/>
    </location>
</feature>
<dbReference type="Proteomes" id="UP000574390">
    <property type="component" value="Unassembled WGS sequence"/>
</dbReference>
<dbReference type="GO" id="GO:0016192">
    <property type="term" value="P:vesicle-mediated transport"/>
    <property type="evidence" value="ECO:0007669"/>
    <property type="project" value="InterPro"/>
</dbReference>
<dbReference type="PROSITE" id="PS51072">
    <property type="entry name" value="MHD"/>
    <property type="match status" value="1"/>
</dbReference>
<evidence type="ECO:0000313" key="6">
    <source>
        <dbReference type="EMBL" id="KAF4745715.1"/>
    </source>
</evidence>
<gene>
    <name evidence="6" type="primary">AP2M1_3</name>
    <name evidence="6" type="ORF">FOZ62_015095</name>
</gene>
<evidence type="ECO:0000256" key="3">
    <source>
        <dbReference type="ARBA" id="ARBA00022927"/>
    </source>
</evidence>
<reference evidence="6 7" key="1">
    <citation type="submission" date="2020-04" db="EMBL/GenBank/DDBJ databases">
        <title>Perkinsus olseni comparative genomics.</title>
        <authorList>
            <person name="Bogema D.R."/>
        </authorList>
    </citation>
    <scope>NUCLEOTIDE SEQUENCE [LARGE SCALE GENOMIC DNA]</scope>
    <source>
        <strain evidence="6">ATCC PRA-205</strain>
    </source>
</reference>
<dbReference type="EMBL" id="JABANM010006571">
    <property type="protein sequence ID" value="KAF4745715.1"/>
    <property type="molecule type" value="Genomic_DNA"/>
</dbReference>
<accession>A0A7J6TKR5</accession>
<evidence type="ECO:0000313" key="7">
    <source>
        <dbReference type="Proteomes" id="UP000574390"/>
    </source>
</evidence>
<sequence>YKKNEVYIDVVESVNCLVSSRGTLLRADVQGQVMVKCMLSGTPECKFGMNDKLVMNRDGQTYGATAATGGPSNDRGIALDDVRFHQCVRLSKFDTERAITFIPPDGVFELMSYRITENISCPFKITPVVLERGRNKIEVNLKLKAVFDKSIFATNVVVKIPVPKNAATANIRQCTMGKTKYEATEDALMWRIK</sequence>
<evidence type="ECO:0000259" key="5">
    <source>
        <dbReference type="PROSITE" id="PS51072"/>
    </source>
</evidence>
<dbReference type="GO" id="GO:0006886">
    <property type="term" value="P:intracellular protein transport"/>
    <property type="evidence" value="ECO:0007669"/>
    <property type="project" value="InterPro"/>
</dbReference>
<dbReference type="InterPro" id="IPR050431">
    <property type="entry name" value="Adaptor_comp_med_subunit"/>
</dbReference>
<feature type="non-terminal residue" evidence="6">
    <location>
        <position position="1"/>
    </location>
</feature>
<dbReference type="GO" id="GO:0012505">
    <property type="term" value="C:endomembrane system"/>
    <property type="evidence" value="ECO:0007669"/>
    <property type="project" value="UniProtKB-SubCell"/>
</dbReference>
<dbReference type="PANTHER" id="PTHR10529">
    <property type="entry name" value="AP COMPLEX SUBUNIT MU"/>
    <property type="match status" value="1"/>
</dbReference>
<dbReference type="GO" id="GO:0030131">
    <property type="term" value="C:clathrin adaptor complex"/>
    <property type="evidence" value="ECO:0007669"/>
    <property type="project" value="InterPro"/>
</dbReference>
<evidence type="ECO:0000256" key="2">
    <source>
        <dbReference type="ARBA" id="ARBA00022448"/>
    </source>
</evidence>
<keyword evidence="3" id="KW-0653">Protein transport</keyword>
<organism evidence="6 7">
    <name type="scientific">Perkinsus olseni</name>
    <name type="common">Perkinsus atlanticus</name>
    <dbReference type="NCBI Taxonomy" id="32597"/>
    <lineage>
        <taxon>Eukaryota</taxon>
        <taxon>Sar</taxon>
        <taxon>Alveolata</taxon>
        <taxon>Perkinsozoa</taxon>
        <taxon>Perkinsea</taxon>
        <taxon>Perkinsida</taxon>
        <taxon>Perkinsidae</taxon>
        <taxon>Perkinsus</taxon>
    </lineage>
</organism>
<keyword evidence="2" id="KW-0813">Transport</keyword>
<dbReference type="SUPFAM" id="SSF49447">
    <property type="entry name" value="Second domain of Mu2 adaptin subunit (ap50) of ap2 adaptor"/>
    <property type="match status" value="1"/>
</dbReference>
<dbReference type="AlphaFoldDB" id="A0A7J6TKR5"/>
<dbReference type="Pfam" id="PF00928">
    <property type="entry name" value="Adap_comp_sub"/>
    <property type="match status" value="1"/>
</dbReference>
<proteinExistence type="predicted"/>
<evidence type="ECO:0000256" key="1">
    <source>
        <dbReference type="ARBA" id="ARBA00004308"/>
    </source>
</evidence>
<comment type="caution">
    <text evidence="6">The sequence shown here is derived from an EMBL/GenBank/DDBJ whole genome shotgun (WGS) entry which is preliminary data.</text>
</comment>
<evidence type="ECO:0000256" key="4">
    <source>
        <dbReference type="ARBA" id="ARBA00023136"/>
    </source>
</evidence>
<keyword evidence="4" id="KW-0472">Membrane</keyword>
<protein>
    <submittedName>
        <fullName evidence="6">AP-2 complex subunit mu</fullName>
    </submittedName>
</protein>
<dbReference type="Gene3D" id="2.60.40.1170">
    <property type="entry name" value="Mu homology domain, subdomain B"/>
    <property type="match status" value="2"/>
</dbReference>
<dbReference type="InterPro" id="IPR018240">
    <property type="entry name" value="Clathrin_mu_CS"/>
</dbReference>
<comment type="subcellular location">
    <subcellularLocation>
        <location evidence="1">Endomembrane system</location>
    </subcellularLocation>
</comment>
<dbReference type="InterPro" id="IPR036168">
    <property type="entry name" value="AP2_Mu_C_sf"/>
</dbReference>